<dbReference type="EMBL" id="AONC01000023">
    <property type="protein sequence ID" value="EXJ15657.1"/>
    <property type="molecule type" value="Genomic_DNA"/>
</dbReference>
<evidence type="ECO:0000256" key="2">
    <source>
        <dbReference type="ARBA" id="ARBA00022870"/>
    </source>
</evidence>
<evidence type="ECO:0000256" key="7">
    <source>
        <dbReference type="SAM" id="Phobius"/>
    </source>
</evidence>
<protein>
    <recommendedName>
        <fullName evidence="8">Translocator protein BipB-like C-terminal domain-containing protein</fullName>
    </recommendedName>
</protein>
<dbReference type="AlphaFoldDB" id="W9VHY0"/>
<comment type="caution">
    <text evidence="9">The sequence shown here is derived from an EMBL/GenBank/DDBJ whole genome shotgun (WGS) entry which is preliminary data.</text>
</comment>
<dbReference type="InterPro" id="IPR006972">
    <property type="entry name" value="BipB-like_C"/>
</dbReference>
<gene>
    <name evidence="9" type="ORF">D779_1164</name>
</gene>
<dbReference type="eggNOG" id="COG5613">
    <property type="taxonomic scope" value="Bacteria"/>
</dbReference>
<feature type="transmembrane region" description="Helical" evidence="7">
    <location>
        <begin position="180"/>
        <end position="202"/>
    </location>
</feature>
<keyword evidence="10" id="KW-1185">Reference proteome</keyword>
<keyword evidence="7" id="KW-0812">Transmembrane</keyword>
<dbReference type="OrthoDB" id="9838607at2"/>
<dbReference type="Proteomes" id="UP000019460">
    <property type="component" value="Unassembled WGS sequence"/>
</dbReference>
<evidence type="ECO:0000259" key="8">
    <source>
        <dbReference type="Pfam" id="PF04888"/>
    </source>
</evidence>
<keyword evidence="7" id="KW-1133">Transmembrane helix</keyword>
<keyword evidence="3" id="KW-0843">Virulence</keyword>
<evidence type="ECO:0000256" key="5">
    <source>
        <dbReference type="SAM" id="Coils"/>
    </source>
</evidence>
<sequence>MSIPTDVARRLLDAAHVAETEEPVRAQAPAPRTPVASAPPPASAASRGAPPLPAPPPMSIEDMTLALTALSGKINETRQRMSINEIKGNMAKQSAENKERLAKIQESIEKADQAKKSGVWGKVFGWVAAVAAVVASAVMIATGVGAAAGALLLAGAITGLSMMVLKEIPAVADWMSKNPAFGWAMIAVQMVLAVASFGAGFAGAAKAVADVAAKTVGAATKVANVVGKVANGVQGGASVGMGASAIGTAARSYQASEANIDAKQIESELLKLQGLMDEEMARLKKMMQEAEESVSICMGIMSGATQAKRNIAAKMAV</sequence>
<feature type="region of interest" description="Disordered" evidence="6">
    <location>
        <begin position="15"/>
        <end position="56"/>
    </location>
</feature>
<comment type="similarity">
    <text evidence="4">Belongs to the SctE/SipB/YopB family.</text>
</comment>
<evidence type="ECO:0000313" key="10">
    <source>
        <dbReference type="Proteomes" id="UP000019460"/>
    </source>
</evidence>
<accession>W9VHY0</accession>
<dbReference type="STRING" id="1249627.D779_1164"/>
<keyword evidence="7" id="KW-0472">Membrane</keyword>
<feature type="compositionally biased region" description="Basic and acidic residues" evidence="6">
    <location>
        <begin position="15"/>
        <end position="24"/>
    </location>
</feature>
<reference evidence="9 10" key="1">
    <citation type="submission" date="2012-11" db="EMBL/GenBank/DDBJ databases">
        <title>Genome assembly of Thiorhodococcus sp. AK35.</title>
        <authorList>
            <person name="Nupur N."/>
            <person name="Khatri I."/>
            <person name="Subramanian S."/>
            <person name="Pinnaka A."/>
        </authorList>
    </citation>
    <scope>NUCLEOTIDE SEQUENCE [LARGE SCALE GENOMIC DNA]</scope>
    <source>
        <strain evidence="9 10">AK35</strain>
    </source>
</reference>
<dbReference type="RefSeq" id="WP_052347948.1">
    <property type="nucleotide sequence ID" value="NZ_AONC01000023.1"/>
</dbReference>
<dbReference type="Pfam" id="PF04888">
    <property type="entry name" value="SseC"/>
    <property type="match status" value="1"/>
</dbReference>
<keyword evidence="5" id="KW-0175">Coiled coil</keyword>
<evidence type="ECO:0000256" key="1">
    <source>
        <dbReference type="ARBA" id="ARBA00004301"/>
    </source>
</evidence>
<feature type="transmembrane region" description="Helical" evidence="7">
    <location>
        <begin position="123"/>
        <end position="141"/>
    </location>
</feature>
<comment type="subcellular location">
    <subcellularLocation>
        <location evidence="1">Host membrane</location>
        <topology evidence="1">Multi-pass membrane protein</topology>
    </subcellularLocation>
</comment>
<feature type="coiled-coil region" evidence="5">
    <location>
        <begin position="262"/>
        <end position="289"/>
    </location>
</feature>
<organism evidence="9 10">
    <name type="scientific">Imhoffiella purpurea</name>
    <dbReference type="NCBI Taxonomy" id="1249627"/>
    <lineage>
        <taxon>Bacteria</taxon>
        <taxon>Pseudomonadati</taxon>
        <taxon>Pseudomonadota</taxon>
        <taxon>Gammaproteobacteria</taxon>
        <taxon>Chromatiales</taxon>
        <taxon>Chromatiaceae</taxon>
        <taxon>Imhoffiella</taxon>
    </lineage>
</organism>
<dbReference type="GO" id="GO:0033644">
    <property type="term" value="C:host cell membrane"/>
    <property type="evidence" value="ECO:0007669"/>
    <property type="project" value="UniProtKB-SubCell"/>
</dbReference>
<name>W9VHY0_9GAMM</name>
<feature type="domain" description="Translocator protein BipB-like C-terminal" evidence="8">
    <location>
        <begin position="63"/>
        <end position="173"/>
    </location>
</feature>
<evidence type="ECO:0000256" key="4">
    <source>
        <dbReference type="ARBA" id="ARBA00035640"/>
    </source>
</evidence>
<evidence type="ECO:0000256" key="6">
    <source>
        <dbReference type="SAM" id="MobiDB-lite"/>
    </source>
</evidence>
<evidence type="ECO:0000313" key="9">
    <source>
        <dbReference type="EMBL" id="EXJ15657.1"/>
    </source>
</evidence>
<proteinExistence type="inferred from homology"/>
<evidence type="ECO:0000256" key="3">
    <source>
        <dbReference type="ARBA" id="ARBA00023026"/>
    </source>
</evidence>
<keyword evidence="2" id="KW-1043">Host membrane</keyword>